<accession>A0A859QIL5</accession>
<dbReference type="EMBL" id="CP041241">
    <property type="protein sequence ID" value="QLL65642.1"/>
    <property type="molecule type" value="Genomic_DNA"/>
</dbReference>
<protein>
    <submittedName>
        <fullName evidence="2">Lytic transglycosylase domain-containing protein</fullName>
    </submittedName>
</protein>
<keyword evidence="3" id="KW-1185">Reference proteome</keyword>
<name>A0A859QIL5_9HYPH</name>
<dbReference type="AlphaFoldDB" id="A0A859QIL5"/>
<dbReference type="Pfam" id="PF01464">
    <property type="entry name" value="SLT"/>
    <property type="match status" value="1"/>
</dbReference>
<dbReference type="RefSeq" id="WP_180942544.1">
    <property type="nucleotide sequence ID" value="NZ_CP041241.1"/>
</dbReference>
<dbReference type="Proteomes" id="UP000510721">
    <property type="component" value="Plasmid pEmeITTGR7c"/>
</dbReference>
<keyword evidence="2" id="KW-0614">Plasmid</keyword>
<evidence type="ECO:0000256" key="1">
    <source>
        <dbReference type="SAM" id="MobiDB-lite"/>
    </source>
</evidence>
<gene>
    <name evidence="2" type="ORF">FKV68_30525</name>
</gene>
<evidence type="ECO:0000313" key="2">
    <source>
        <dbReference type="EMBL" id="QLL65642.1"/>
    </source>
</evidence>
<reference evidence="2 3" key="1">
    <citation type="submission" date="2019-06" db="EMBL/GenBank/DDBJ databases">
        <title>Complete genome sequence of Ensifer mexicanus ITTG R7 isolated from nodules of Acacia angustissima (Mill.) Kuntze.</title>
        <authorList>
            <person name="Rincon-Rosales R."/>
            <person name="Rogel M.A."/>
            <person name="Guerrero G."/>
            <person name="Rincon-Molina C.I."/>
            <person name="Lopez-Lopez A."/>
            <person name="Martinez-Romero E."/>
        </authorList>
    </citation>
    <scope>NUCLEOTIDE SEQUENCE [LARGE SCALE GENOMIC DNA]</scope>
    <source>
        <strain evidence="2 3">ITTG R7</strain>
        <plasmid evidence="3">pemeittgr7c</plasmid>
    </source>
</reference>
<evidence type="ECO:0000313" key="3">
    <source>
        <dbReference type="Proteomes" id="UP000510721"/>
    </source>
</evidence>
<feature type="region of interest" description="Disordered" evidence="1">
    <location>
        <begin position="162"/>
        <end position="193"/>
    </location>
</feature>
<proteinExistence type="predicted"/>
<dbReference type="InterPro" id="IPR008258">
    <property type="entry name" value="Transglycosylase_SLT_dom_1"/>
</dbReference>
<sequence>MPVAFIDLAQTCAPNVAPETIAAVISLESNFQPYGIRINSGPPLAEQPRTKADAIEVATALRTQRQDIQLGLGGIGVEELNRLNLTVSDAFDPCLNLKATASLLDGYYRLAVQAGETPTRAERVMLQSFYGRGDPSVGEMIRYDEQVQREAKRLFEKLASLTIGKGTPEPENDATPSAATASAASADGSAIEQAPGVQRWDVFTSGRTSSVLVFQDNQVEQSE</sequence>
<organism evidence="2 3">
    <name type="scientific">Sinorhizobium mexicanum</name>
    <dbReference type="NCBI Taxonomy" id="375549"/>
    <lineage>
        <taxon>Bacteria</taxon>
        <taxon>Pseudomonadati</taxon>
        <taxon>Pseudomonadota</taxon>
        <taxon>Alphaproteobacteria</taxon>
        <taxon>Hyphomicrobiales</taxon>
        <taxon>Rhizobiaceae</taxon>
        <taxon>Sinorhizobium/Ensifer group</taxon>
        <taxon>Sinorhizobium</taxon>
    </lineage>
</organism>
<geneLocation type="plasmid" evidence="3">
    <name>pemeittgr7c</name>
</geneLocation>
<dbReference type="CDD" id="cd16892">
    <property type="entry name" value="LT_VirB1-like"/>
    <property type="match status" value="1"/>
</dbReference>
<dbReference type="KEGG" id="emx:FKV68_30525"/>
<feature type="compositionally biased region" description="Low complexity" evidence="1">
    <location>
        <begin position="173"/>
        <end position="190"/>
    </location>
</feature>